<comment type="caution">
    <text evidence="1">The sequence shown here is derived from an EMBL/GenBank/DDBJ whole genome shotgun (WGS) entry which is preliminary data.</text>
</comment>
<evidence type="ECO:0000313" key="2">
    <source>
        <dbReference type="Proteomes" id="UP000179183"/>
    </source>
</evidence>
<accession>A0A1G2HV00</accession>
<dbReference type="AlphaFoldDB" id="A0A1G2HV00"/>
<dbReference type="Proteomes" id="UP000179183">
    <property type="component" value="Unassembled WGS sequence"/>
</dbReference>
<name>A0A1G2HV00_9BACT</name>
<protein>
    <submittedName>
        <fullName evidence="1">Uncharacterized protein</fullName>
    </submittedName>
</protein>
<evidence type="ECO:0000313" key="1">
    <source>
        <dbReference type="EMBL" id="OGZ66061.1"/>
    </source>
</evidence>
<dbReference type="EMBL" id="MHOQ01000033">
    <property type="protein sequence ID" value="OGZ66061.1"/>
    <property type="molecule type" value="Genomic_DNA"/>
</dbReference>
<sequence length="164" mass="19125">MERIKDIENKEVVSWEALEIISMRFLSFLSFIDKNSTKKLIKEETKYFNKSNRKLFLELSQNFVITATLVQVALFKEPNNIIKLSQSEKNANASIDNIIGIIDFESSSPDEVFPLYEDKKHKLAGGHELSDKYYLLRRLCKSLNELMREMPILKDPPRPKNDLN</sequence>
<gene>
    <name evidence="1" type="ORF">A3D34_02675</name>
</gene>
<proteinExistence type="predicted"/>
<reference evidence="1 2" key="1">
    <citation type="journal article" date="2016" name="Nat. Commun.">
        <title>Thousands of microbial genomes shed light on interconnected biogeochemical processes in an aquifer system.</title>
        <authorList>
            <person name="Anantharaman K."/>
            <person name="Brown C.T."/>
            <person name="Hug L.A."/>
            <person name="Sharon I."/>
            <person name="Castelle C.J."/>
            <person name="Probst A.J."/>
            <person name="Thomas B.C."/>
            <person name="Singh A."/>
            <person name="Wilkins M.J."/>
            <person name="Karaoz U."/>
            <person name="Brodie E.L."/>
            <person name="Williams K.H."/>
            <person name="Hubbard S.S."/>
            <person name="Banfield J.F."/>
        </authorList>
    </citation>
    <scope>NUCLEOTIDE SEQUENCE [LARGE SCALE GENOMIC DNA]</scope>
</reference>
<organism evidence="1 2">
    <name type="scientific">Candidatus Staskawiczbacteria bacterium RIFCSPHIGHO2_02_FULL_33_16</name>
    <dbReference type="NCBI Taxonomy" id="1802204"/>
    <lineage>
        <taxon>Bacteria</taxon>
        <taxon>Candidatus Staskawicziibacteriota</taxon>
    </lineage>
</organism>